<dbReference type="Proteomes" id="UP000886520">
    <property type="component" value="Chromosome 13"/>
</dbReference>
<evidence type="ECO:0000256" key="3">
    <source>
        <dbReference type="ARBA" id="ARBA00022692"/>
    </source>
</evidence>
<evidence type="ECO:0000256" key="4">
    <source>
        <dbReference type="ARBA" id="ARBA00022989"/>
    </source>
</evidence>
<keyword evidence="3 6" id="KW-0812">Transmembrane</keyword>
<keyword evidence="8" id="KW-1185">Reference proteome</keyword>
<comment type="subcellular location">
    <subcellularLocation>
        <location evidence="1">Membrane</location>
        <topology evidence="1">Multi-pass membrane protein</topology>
    </subcellularLocation>
</comment>
<feature type="transmembrane region" description="Helical" evidence="6">
    <location>
        <begin position="443"/>
        <end position="464"/>
    </location>
</feature>
<feature type="transmembrane region" description="Helical" evidence="6">
    <location>
        <begin position="152"/>
        <end position="171"/>
    </location>
</feature>
<comment type="caution">
    <text evidence="7">The sequence shown here is derived from an EMBL/GenBank/DDBJ whole genome shotgun (WGS) entry which is preliminary data.</text>
</comment>
<dbReference type="GO" id="GO:0016020">
    <property type="term" value="C:membrane"/>
    <property type="evidence" value="ECO:0007669"/>
    <property type="project" value="UniProtKB-SubCell"/>
</dbReference>
<feature type="transmembrane region" description="Helical" evidence="6">
    <location>
        <begin position="200"/>
        <end position="219"/>
    </location>
</feature>
<dbReference type="OrthoDB" id="8904098at2759"/>
<proteinExistence type="inferred from homology"/>
<feature type="transmembrane region" description="Helical" evidence="6">
    <location>
        <begin position="484"/>
        <end position="508"/>
    </location>
</feature>
<dbReference type="Gene3D" id="1.20.1250.20">
    <property type="entry name" value="MFS general substrate transporter like domains"/>
    <property type="match status" value="1"/>
</dbReference>
<dbReference type="InterPro" id="IPR000109">
    <property type="entry name" value="POT_fam"/>
</dbReference>
<evidence type="ECO:0000313" key="7">
    <source>
        <dbReference type="EMBL" id="KAI5071315.1"/>
    </source>
</evidence>
<accession>A0A9D4UP02</accession>
<feature type="transmembrane region" description="Helical" evidence="6">
    <location>
        <begin position="528"/>
        <end position="552"/>
    </location>
</feature>
<evidence type="ECO:0000256" key="6">
    <source>
        <dbReference type="SAM" id="Phobius"/>
    </source>
</evidence>
<feature type="transmembrane region" description="Helical" evidence="6">
    <location>
        <begin position="113"/>
        <end position="132"/>
    </location>
</feature>
<dbReference type="GO" id="GO:0022857">
    <property type="term" value="F:transmembrane transporter activity"/>
    <property type="evidence" value="ECO:0007669"/>
    <property type="project" value="InterPro"/>
</dbReference>
<dbReference type="PROSITE" id="PS01022">
    <property type="entry name" value="PTR2_1"/>
    <property type="match status" value="1"/>
</dbReference>
<gene>
    <name evidence="7" type="ORF">GOP47_0013566</name>
</gene>
<name>A0A9D4UP02_ADICA</name>
<feature type="transmembrane region" description="Helical" evidence="6">
    <location>
        <begin position="572"/>
        <end position="595"/>
    </location>
</feature>
<sequence length="608" mass="67366">MGSTGSEQELLLIDRDDSPFTCDGTVDFHSCPALRARTGRWVACLFIIGYEMVERLAYYGISANLVLYIKNELHEGTASASESVNSWTGAATILPIFGAFIADAYLGRYRTIAYLSAFYVLGLIMLTISASVPDLKPKSCSSSSSCPKATAAQSAFFYISLYLIAIGTAGVKPCLEAFGADQFDEEHPVERKSKSSFFNWWYFGLTVGAFLAFTVIVYIEDNASWGLGYGILAILIMIASSIFLLGTPFYRHRIPSGSSLVGFCQVLVAAVRKRHVVPNESLLYEVEDEEAIQMGRNQLVHTSGLRCLDKAATMSQPELKGDASEATLTGSAIVIRNSDYNNRVESPWKLCTVTQVEEVKLIVRISPIWLSTIVYGLSVTQAATFFVQQAATMDRNVGSFFVIPSGSLLTFSSVAILIVLPIYDRVLVPCARRFTGRDQGLTLLQRMGAGFFLSIVCMIIAALVERRRLEVAIQYGLLDDTSAIIPMSVFWLAPQYFLFGISDVFALVGEQEFFYDQMPDSMRSLGMALFLCGNGLASYLGSTLIIIIGAVTTRGGNAGWFVNNLNRCHLDYYYWLLAVLFTLNFMVFLLLSWCYTYKEVTHRQRLHE</sequence>
<reference evidence="7" key="1">
    <citation type="submission" date="2021-01" db="EMBL/GenBank/DDBJ databases">
        <title>Adiantum capillus-veneris genome.</title>
        <authorList>
            <person name="Fang Y."/>
            <person name="Liao Q."/>
        </authorList>
    </citation>
    <scope>NUCLEOTIDE SEQUENCE</scope>
    <source>
        <strain evidence="7">H3</strain>
        <tissue evidence="7">Leaf</tissue>
    </source>
</reference>
<feature type="transmembrane region" description="Helical" evidence="6">
    <location>
        <begin position="87"/>
        <end position="106"/>
    </location>
</feature>
<comment type="similarity">
    <text evidence="2">Belongs to the major facilitator superfamily. Proton-dependent oligopeptide transporter (POT/PTR) (TC 2.A.17) family.</text>
</comment>
<keyword evidence="5 6" id="KW-0472">Membrane</keyword>
<feature type="transmembrane region" description="Helical" evidence="6">
    <location>
        <begin position="225"/>
        <end position="246"/>
    </location>
</feature>
<protein>
    <submittedName>
        <fullName evidence="7">Uncharacterized protein</fullName>
    </submittedName>
</protein>
<dbReference type="AlphaFoldDB" id="A0A9D4UP02"/>
<dbReference type="InterPro" id="IPR036259">
    <property type="entry name" value="MFS_trans_sf"/>
</dbReference>
<organism evidence="7 8">
    <name type="scientific">Adiantum capillus-veneris</name>
    <name type="common">Maidenhair fern</name>
    <dbReference type="NCBI Taxonomy" id="13818"/>
    <lineage>
        <taxon>Eukaryota</taxon>
        <taxon>Viridiplantae</taxon>
        <taxon>Streptophyta</taxon>
        <taxon>Embryophyta</taxon>
        <taxon>Tracheophyta</taxon>
        <taxon>Polypodiopsida</taxon>
        <taxon>Polypodiidae</taxon>
        <taxon>Polypodiales</taxon>
        <taxon>Pteridineae</taxon>
        <taxon>Pteridaceae</taxon>
        <taxon>Vittarioideae</taxon>
        <taxon>Adiantum</taxon>
    </lineage>
</organism>
<dbReference type="InterPro" id="IPR018456">
    <property type="entry name" value="PTR2_symporter_CS"/>
</dbReference>
<evidence type="ECO:0000256" key="5">
    <source>
        <dbReference type="ARBA" id="ARBA00023136"/>
    </source>
</evidence>
<dbReference type="Pfam" id="PF00854">
    <property type="entry name" value="PTR2"/>
    <property type="match status" value="1"/>
</dbReference>
<dbReference type="EMBL" id="JABFUD020000013">
    <property type="protein sequence ID" value="KAI5071315.1"/>
    <property type="molecule type" value="Genomic_DNA"/>
</dbReference>
<dbReference type="GO" id="GO:0006857">
    <property type="term" value="P:oligopeptide transport"/>
    <property type="evidence" value="ECO:0007669"/>
    <property type="project" value="InterPro"/>
</dbReference>
<keyword evidence="4 6" id="KW-1133">Transmembrane helix</keyword>
<dbReference type="SUPFAM" id="SSF103473">
    <property type="entry name" value="MFS general substrate transporter"/>
    <property type="match status" value="1"/>
</dbReference>
<evidence type="ECO:0000256" key="1">
    <source>
        <dbReference type="ARBA" id="ARBA00004141"/>
    </source>
</evidence>
<evidence type="ECO:0000313" key="8">
    <source>
        <dbReference type="Proteomes" id="UP000886520"/>
    </source>
</evidence>
<feature type="transmembrane region" description="Helical" evidence="6">
    <location>
        <begin position="368"/>
        <end position="387"/>
    </location>
</feature>
<evidence type="ECO:0000256" key="2">
    <source>
        <dbReference type="ARBA" id="ARBA00005982"/>
    </source>
</evidence>
<feature type="transmembrane region" description="Helical" evidence="6">
    <location>
        <begin position="399"/>
        <end position="423"/>
    </location>
</feature>
<dbReference type="PANTHER" id="PTHR11654">
    <property type="entry name" value="OLIGOPEPTIDE TRANSPORTER-RELATED"/>
    <property type="match status" value="1"/>
</dbReference>